<organism evidence="2 3">
    <name type="scientific">Vespula squamosa</name>
    <name type="common">Southern yellow jacket</name>
    <name type="synonym">Wasp</name>
    <dbReference type="NCBI Taxonomy" id="30214"/>
    <lineage>
        <taxon>Eukaryota</taxon>
        <taxon>Metazoa</taxon>
        <taxon>Ecdysozoa</taxon>
        <taxon>Arthropoda</taxon>
        <taxon>Hexapoda</taxon>
        <taxon>Insecta</taxon>
        <taxon>Pterygota</taxon>
        <taxon>Neoptera</taxon>
        <taxon>Endopterygota</taxon>
        <taxon>Hymenoptera</taxon>
        <taxon>Apocrita</taxon>
        <taxon>Aculeata</taxon>
        <taxon>Vespoidea</taxon>
        <taxon>Vespidae</taxon>
        <taxon>Vespinae</taxon>
        <taxon>Vespula</taxon>
    </lineage>
</organism>
<proteinExistence type="predicted"/>
<feature type="region of interest" description="Disordered" evidence="1">
    <location>
        <begin position="149"/>
        <end position="170"/>
    </location>
</feature>
<gene>
    <name evidence="2" type="ORF">V1478_005187</name>
</gene>
<keyword evidence="3" id="KW-1185">Reference proteome</keyword>
<comment type="caution">
    <text evidence="2">The sequence shown here is derived from an EMBL/GenBank/DDBJ whole genome shotgun (WGS) entry which is preliminary data.</text>
</comment>
<feature type="compositionally biased region" description="Basic and acidic residues" evidence="1">
    <location>
        <begin position="152"/>
        <end position="170"/>
    </location>
</feature>
<protein>
    <submittedName>
        <fullName evidence="2">Homeobox protein 9-like isoform X1</fullName>
    </submittedName>
</protein>
<evidence type="ECO:0000256" key="1">
    <source>
        <dbReference type="SAM" id="MobiDB-lite"/>
    </source>
</evidence>
<accession>A0ABD2BDG3</accession>
<evidence type="ECO:0000313" key="3">
    <source>
        <dbReference type="Proteomes" id="UP001607302"/>
    </source>
</evidence>
<sequence length="282" mass="32900">MRSNILRNKYYGNSTDSSISSTSEKRLKQLENFNLIIEGTSNEDEMLQQQNLSKEILFNNSNCTVSTKIMTCNKNLNLTIKNISNKDEMLQQNINEKIRINNSNCISKKTTWSKLKLDKSPNINHKSNKDQNILNIQNKNNGINYNNVSINHRNDDNNKYSTKPRETDTSKNYEQLQTFHERLCNLHFSSEEKLFQDLTSAFTLKDLSKDDEIFLLDIPRTNIPSTYYINVQLEDLGQRIILKEKKLKLGKNKYEILYKDVLFQSCVFSTCKNNKPYKVGIE</sequence>
<dbReference type="AlphaFoldDB" id="A0ABD2BDG3"/>
<name>A0ABD2BDG3_VESSQ</name>
<dbReference type="Proteomes" id="UP001607302">
    <property type="component" value="Unassembled WGS sequence"/>
</dbReference>
<evidence type="ECO:0000313" key="2">
    <source>
        <dbReference type="EMBL" id="KAL2730774.1"/>
    </source>
</evidence>
<dbReference type="EMBL" id="JAUDFV010000110">
    <property type="protein sequence ID" value="KAL2730774.1"/>
    <property type="molecule type" value="Genomic_DNA"/>
</dbReference>
<reference evidence="2 3" key="1">
    <citation type="journal article" date="2024" name="Ann. Entomol. Soc. Am.">
        <title>Genomic analyses of the southern and eastern yellowjacket wasps (Hymenoptera: Vespidae) reveal evolutionary signatures of social life.</title>
        <authorList>
            <person name="Catto M.A."/>
            <person name="Caine P.B."/>
            <person name="Orr S.E."/>
            <person name="Hunt B.G."/>
            <person name="Goodisman M.A.D."/>
        </authorList>
    </citation>
    <scope>NUCLEOTIDE SEQUENCE [LARGE SCALE GENOMIC DNA]</scope>
    <source>
        <strain evidence="2">233</strain>
        <tissue evidence="2">Head and thorax</tissue>
    </source>
</reference>